<protein>
    <submittedName>
        <fullName evidence="1">Uncharacterized protein</fullName>
    </submittedName>
</protein>
<dbReference type="OrthoDB" id="713689at2"/>
<dbReference type="AlphaFoldDB" id="A0A4S3M0Y6"/>
<dbReference type="RefSeq" id="WP_136335878.1">
    <property type="nucleotide sequence ID" value="NZ_QXMP01000008.1"/>
</dbReference>
<organism evidence="1 2">
    <name type="scientific">Robertkochia marina</name>
    <dbReference type="NCBI Taxonomy" id="1227945"/>
    <lineage>
        <taxon>Bacteria</taxon>
        <taxon>Pseudomonadati</taxon>
        <taxon>Bacteroidota</taxon>
        <taxon>Flavobacteriia</taxon>
        <taxon>Flavobacteriales</taxon>
        <taxon>Flavobacteriaceae</taxon>
        <taxon>Robertkochia</taxon>
    </lineage>
</organism>
<evidence type="ECO:0000313" key="2">
    <source>
        <dbReference type="Proteomes" id="UP000305939"/>
    </source>
</evidence>
<dbReference type="Proteomes" id="UP000305939">
    <property type="component" value="Unassembled WGS sequence"/>
</dbReference>
<evidence type="ECO:0000313" key="1">
    <source>
        <dbReference type="EMBL" id="THD67673.1"/>
    </source>
</evidence>
<keyword evidence="2" id="KW-1185">Reference proteome</keyword>
<comment type="caution">
    <text evidence="1">The sequence shown here is derived from an EMBL/GenBank/DDBJ whole genome shotgun (WGS) entry which is preliminary data.</text>
</comment>
<dbReference type="EMBL" id="SSMC01000002">
    <property type="protein sequence ID" value="THD67673.1"/>
    <property type="molecule type" value="Genomic_DNA"/>
</dbReference>
<accession>A0A4S3M0Y6</accession>
<reference evidence="1 2" key="1">
    <citation type="submission" date="2019-04" db="EMBL/GenBank/DDBJ databases">
        <title>Draft genome sequence of Robertkochia marina CC-AMO-30D.</title>
        <authorList>
            <person name="Hameed A."/>
            <person name="Lin S.-Y."/>
            <person name="Shahina M."/>
            <person name="Lai W.-A."/>
            <person name="Young C.-C."/>
        </authorList>
    </citation>
    <scope>NUCLEOTIDE SEQUENCE [LARGE SCALE GENOMIC DNA]</scope>
    <source>
        <strain evidence="1 2">CC-AMO-30D</strain>
    </source>
</reference>
<sequence>MKNFKFLQIAFLAVIFLSCSKDEDTPMQQETGTVSIELTNVLVDQEYIGAKGASVMNATSCQFPDLPTITIPSLFTVKFKKNGADAYVFNDVTAGTNAFDVVLDQYDIEVISNNYNPNPVTLEVILESDVQTVDFRTQKTLNVLMNTKQSLILLARENVDISNGNTTLTAPDATVTGLTLGYTDYVGVYVKSDVFSGGTLSFQDTQGTIWNETLPTLEYGKIYRYLVCPDSEVGISVATGIFEDAPNDIIVE</sequence>
<gene>
    <name evidence="1" type="ORF">E7Z59_08430</name>
</gene>
<dbReference type="PROSITE" id="PS51257">
    <property type="entry name" value="PROKAR_LIPOPROTEIN"/>
    <property type="match status" value="1"/>
</dbReference>
<proteinExistence type="predicted"/>
<name>A0A4S3M0Y6_9FLAO</name>